<evidence type="ECO:0000313" key="4">
    <source>
        <dbReference type="EMBL" id="MFC5293351.1"/>
    </source>
</evidence>
<sequence>MTSTPSLAVALFGTEEPAVLPRILRAGPLTAELDAGNLRHIRYHGVEIIRAVSFIVRDRNWGTYNPTIADLAVEEAADSFTVAYSAVARDERQSFGYKARIAASAGGTLDFSVTGTADTPFLTNRTGFVVLHPSAASGLPVTIAHADGSREEGRFPDIIDPVQPMMNLRALTHEAAPGLRVTCRMEGDVYEMEDQRNWTDASYKTYVRPLALPWPYTLAEGERLEQAVRLTASGRPAGRAPAGEAVTVHVGAAAGVVPPLGLGLDPDEIAATREEAATLRRIGARHLVGFHDPRRGHDRETLRELAAAAEAIGAEPWLEAVIADVDGFAGEIAALGRDVRALGSPFPVVLVSPAPDLKCTLPGSPWPPAPPPRDFFQAARNAFPGARLGGGMFSYFTEMNRKRPPSDLLDLVSFTTTATLHAGDDHSITEGLESLPAMALSAQAIAGGKPWAVGPSAIGMRMNPYGEAPLANSGNIRQAMNFNDPRQRGLLGAAWTLGFFARFAAGGASAITLGGTTGAFGVLHRRHSWPQPWFDDHGGLFPVFHVLKGLGGLGGAAMRRVELSDPSAVQGIAVERADGIELWLANLTGAAQTLHLEQAIAERAILDAESFVEATKNPDLLSERTERGGGSICRLAPYAVARLRLN</sequence>
<name>A0ABW0F305_9HYPH</name>
<evidence type="ECO:0000259" key="3">
    <source>
        <dbReference type="Pfam" id="PF25839"/>
    </source>
</evidence>
<dbReference type="RefSeq" id="WP_158444444.1">
    <property type="nucleotide sequence ID" value="NZ_JAOAOS010000017.1"/>
</dbReference>
<protein>
    <submittedName>
        <fullName evidence="4">Uncharacterized protein</fullName>
    </submittedName>
</protein>
<comment type="caution">
    <text evidence="4">The sequence shown here is derived from an EMBL/GenBank/DDBJ whole genome shotgun (WGS) entry which is preliminary data.</text>
</comment>
<dbReference type="InterPro" id="IPR058787">
    <property type="entry name" value="ApnL_M"/>
</dbReference>
<dbReference type="EMBL" id="JBHSLI010000003">
    <property type="protein sequence ID" value="MFC5293351.1"/>
    <property type="molecule type" value="Genomic_DNA"/>
</dbReference>
<evidence type="ECO:0000259" key="1">
    <source>
        <dbReference type="Pfam" id="PF25837"/>
    </source>
</evidence>
<dbReference type="InterPro" id="IPR058789">
    <property type="entry name" value="ApnL_C"/>
</dbReference>
<organism evidence="4 5">
    <name type="scientific">Bosea minatitlanensis</name>
    <dbReference type="NCBI Taxonomy" id="128782"/>
    <lineage>
        <taxon>Bacteria</taxon>
        <taxon>Pseudomonadati</taxon>
        <taxon>Pseudomonadota</taxon>
        <taxon>Alphaproteobacteria</taxon>
        <taxon>Hyphomicrobiales</taxon>
        <taxon>Boseaceae</taxon>
        <taxon>Bosea</taxon>
    </lineage>
</organism>
<dbReference type="Proteomes" id="UP001595976">
    <property type="component" value="Unassembled WGS sequence"/>
</dbReference>
<gene>
    <name evidence="4" type="ORF">ACFPK2_10165</name>
</gene>
<dbReference type="InterPro" id="IPR058788">
    <property type="entry name" value="ApnL_N"/>
</dbReference>
<proteinExistence type="predicted"/>
<dbReference type="Pfam" id="PF25837">
    <property type="entry name" value="Apionate_lact_N"/>
    <property type="match status" value="1"/>
</dbReference>
<evidence type="ECO:0000259" key="2">
    <source>
        <dbReference type="Pfam" id="PF25838"/>
    </source>
</evidence>
<reference evidence="5" key="1">
    <citation type="journal article" date="2019" name="Int. J. Syst. Evol. Microbiol.">
        <title>The Global Catalogue of Microorganisms (GCM) 10K type strain sequencing project: providing services to taxonomists for standard genome sequencing and annotation.</title>
        <authorList>
            <consortium name="The Broad Institute Genomics Platform"/>
            <consortium name="The Broad Institute Genome Sequencing Center for Infectious Disease"/>
            <person name="Wu L."/>
            <person name="Ma J."/>
        </authorList>
    </citation>
    <scope>NUCLEOTIDE SEQUENCE [LARGE SCALE GENOMIC DNA]</scope>
    <source>
        <strain evidence="5">CGMCC 1.15643</strain>
    </source>
</reference>
<accession>A0ABW0F305</accession>
<dbReference type="Pfam" id="PF25838">
    <property type="entry name" value="Apionate_lact_M"/>
    <property type="match status" value="1"/>
</dbReference>
<feature type="domain" description="D-apionate lactonase N-terminal" evidence="1">
    <location>
        <begin position="10"/>
        <end position="234"/>
    </location>
</feature>
<feature type="domain" description="D-apionate lactonase TIM barrel" evidence="2">
    <location>
        <begin position="260"/>
        <end position="553"/>
    </location>
</feature>
<evidence type="ECO:0000313" key="5">
    <source>
        <dbReference type="Proteomes" id="UP001595976"/>
    </source>
</evidence>
<feature type="domain" description="D-apionate lactonase C-terminal" evidence="3">
    <location>
        <begin position="566"/>
        <end position="643"/>
    </location>
</feature>
<dbReference type="Pfam" id="PF25839">
    <property type="entry name" value="Apionate_lact_C"/>
    <property type="match status" value="1"/>
</dbReference>
<keyword evidence="5" id="KW-1185">Reference proteome</keyword>